<gene>
    <name evidence="14" type="ORF">C7K55_11610</name>
</gene>
<dbReference type="RefSeq" id="WP_106632893.1">
    <property type="nucleotide sequence ID" value="NZ_PXXO01000015.1"/>
</dbReference>
<evidence type="ECO:0000256" key="4">
    <source>
        <dbReference type="ARBA" id="ARBA00022475"/>
    </source>
</evidence>
<comment type="caution">
    <text evidence="14">The sequence shown here is derived from an EMBL/GenBank/DDBJ whole genome shotgun (WGS) entry which is preliminary data.</text>
</comment>
<dbReference type="InterPro" id="IPR003594">
    <property type="entry name" value="HATPase_dom"/>
</dbReference>
<keyword evidence="15" id="KW-1185">Reference proteome</keyword>
<dbReference type="InterPro" id="IPR036097">
    <property type="entry name" value="HisK_dim/P_sf"/>
</dbReference>
<evidence type="ECO:0000313" key="14">
    <source>
        <dbReference type="EMBL" id="PSJ04150.1"/>
    </source>
</evidence>
<dbReference type="OrthoDB" id="9804645at2"/>
<keyword evidence="10" id="KW-0902">Two-component regulatory system</keyword>
<dbReference type="Gene3D" id="3.30.565.10">
    <property type="entry name" value="Histidine kinase-like ATPase, C-terminal domain"/>
    <property type="match status" value="1"/>
</dbReference>
<evidence type="ECO:0000256" key="12">
    <source>
        <dbReference type="SAM" id="Phobius"/>
    </source>
</evidence>
<evidence type="ECO:0000259" key="13">
    <source>
        <dbReference type="PROSITE" id="PS50109"/>
    </source>
</evidence>
<sequence length="442" mass="46830">MVNLAAVRTALRYGLVGLGVALLSTAQLQALLAERLQRARIAQLGPEVLFQVRLAELALDRLPPATLARLSGLSLRVGALPPTSTNSALAAEGWLLRQQLCRELRPCPTVLPAALPPRGVWVQLLAPLEPVWLLAPIPPARRWPPDPWLLLAGLGLGGSVALLLFFWIEVQRPLHQLQRALGGVGTAARPPALPEERGTTTVRQLTGRFNAMVRRLGRVEQERSVMLGGIAHDLKSPITRLRFRLSLAGLPGVDLQQAEADLAALERITQQFLLFAGGNDNEVAVAVPLDQLLAEVAAGLDADTLELELQPLLRVVQPVALSRAVANLIDNARSYGAPPLRLVLQSGPPEGAGFRIVLWDGGSGIPAAKWDQALMPFQRLDAARGGSGHCGLGLAIAARVAAAHGGGLERLESDGSGNGPSPAFGFRFGIALWGSSKSQAGS</sequence>
<evidence type="ECO:0000256" key="11">
    <source>
        <dbReference type="ARBA" id="ARBA00023136"/>
    </source>
</evidence>
<evidence type="ECO:0000256" key="10">
    <source>
        <dbReference type="ARBA" id="ARBA00023012"/>
    </source>
</evidence>
<dbReference type="CDD" id="cd00082">
    <property type="entry name" value="HisKA"/>
    <property type="match status" value="1"/>
</dbReference>
<keyword evidence="4" id="KW-1003">Cell membrane</keyword>
<evidence type="ECO:0000256" key="5">
    <source>
        <dbReference type="ARBA" id="ARBA00022519"/>
    </source>
</evidence>
<accession>A0A2P7MSC7</accession>
<keyword evidence="6" id="KW-0808">Transferase</keyword>
<dbReference type="EMBL" id="PXXO01000015">
    <property type="protein sequence ID" value="PSJ04150.1"/>
    <property type="molecule type" value="Genomic_DNA"/>
</dbReference>
<reference evidence="14 15" key="1">
    <citation type="journal article" date="2018" name="Environ. Microbiol.">
        <title>Ecological and genomic features of two widespread freshwater picocyanobacteria.</title>
        <authorList>
            <person name="Cabello-Yeves P.J."/>
            <person name="Picazo A."/>
            <person name="Camacho A."/>
            <person name="Callieri C."/>
            <person name="Rosselli R."/>
            <person name="Roda-Garcia J.J."/>
            <person name="Coutinho F.H."/>
            <person name="Rodriguez-Valera F."/>
        </authorList>
    </citation>
    <scope>NUCLEOTIDE SEQUENCE [LARGE SCALE GENOMIC DNA]</scope>
    <source>
        <strain evidence="14 15">Tous</strain>
    </source>
</reference>
<evidence type="ECO:0000256" key="7">
    <source>
        <dbReference type="ARBA" id="ARBA00022692"/>
    </source>
</evidence>
<evidence type="ECO:0000256" key="3">
    <source>
        <dbReference type="ARBA" id="ARBA00012438"/>
    </source>
</evidence>
<dbReference type="Pfam" id="PF02518">
    <property type="entry name" value="HATPase_c"/>
    <property type="match status" value="1"/>
</dbReference>
<dbReference type="Proteomes" id="UP000243002">
    <property type="component" value="Unassembled WGS sequence"/>
</dbReference>
<feature type="domain" description="Histidine kinase" evidence="13">
    <location>
        <begin position="229"/>
        <end position="436"/>
    </location>
</feature>
<feature type="transmembrane region" description="Helical" evidence="12">
    <location>
        <begin position="12"/>
        <end position="33"/>
    </location>
</feature>
<dbReference type="PROSITE" id="PS50109">
    <property type="entry name" value="HIS_KIN"/>
    <property type="match status" value="1"/>
</dbReference>
<feature type="transmembrane region" description="Helical" evidence="12">
    <location>
        <begin position="148"/>
        <end position="168"/>
    </location>
</feature>
<dbReference type="PANTHER" id="PTHR44936:SF5">
    <property type="entry name" value="SENSOR HISTIDINE KINASE ENVZ"/>
    <property type="match status" value="1"/>
</dbReference>
<comment type="catalytic activity">
    <reaction evidence="1">
        <text>ATP + protein L-histidine = ADP + protein N-phospho-L-histidine.</text>
        <dbReference type="EC" id="2.7.13.3"/>
    </reaction>
</comment>
<name>A0A2P7MSC7_9CYAN</name>
<keyword evidence="5" id="KW-0997">Cell inner membrane</keyword>
<keyword evidence="9 12" id="KW-1133">Transmembrane helix</keyword>
<dbReference type="GO" id="GO:0000155">
    <property type="term" value="F:phosphorelay sensor kinase activity"/>
    <property type="evidence" value="ECO:0007669"/>
    <property type="project" value="InterPro"/>
</dbReference>
<dbReference type="SUPFAM" id="SSF47384">
    <property type="entry name" value="Homodimeric domain of signal transducing histidine kinase"/>
    <property type="match status" value="1"/>
</dbReference>
<evidence type="ECO:0000256" key="1">
    <source>
        <dbReference type="ARBA" id="ARBA00000085"/>
    </source>
</evidence>
<dbReference type="SUPFAM" id="SSF55874">
    <property type="entry name" value="ATPase domain of HSP90 chaperone/DNA topoisomerase II/histidine kinase"/>
    <property type="match status" value="1"/>
</dbReference>
<keyword evidence="8 14" id="KW-0418">Kinase</keyword>
<dbReference type="SMART" id="SM00387">
    <property type="entry name" value="HATPase_c"/>
    <property type="match status" value="1"/>
</dbReference>
<dbReference type="AlphaFoldDB" id="A0A2P7MSC7"/>
<dbReference type="PANTHER" id="PTHR44936">
    <property type="entry name" value="SENSOR PROTEIN CREC"/>
    <property type="match status" value="1"/>
</dbReference>
<evidence type="ECO:0000256" key="2">
    <source>
        <dbReference type="ARBA" id="ARBA00004429"/>
    </source>
</evidence>
<dbReference type="GO" id="GO:0005886">
    <property type="term" value="C:plasma membrane"/>
    <property type="evidence" value="ECO:0007669"/>
    <property type="project" value="UniProtKB-SubCell"/>
</dbReference>
<evidence type="ECO:0000313" key="15">
    <source>
        <dbReference type="Proteomes" id="UP000243002"/>
    </source>
</evidence>
<dbReference type="InterPro" id="IPR003661">
    <property type="entry name" value="HisK_dim/P_dom"/>
</dbReference>
<dbReference type="EC" id="2.7.13.3" evidence="3"/>
<evidence type="ECO:0000256" key="6">
    <source>
        <dbReference type="ARBA" id="ARBA00022679"/>
    </source>
</evidence>
<keyword evidence="11 12" id="KW-0472">Membrane</keyword>
<dbReference type="InterPro" id="IPR036890">
    <property type="entry name" value="HATPase_C_sf"/>
</dbReference>
<keyword evidence="7 12" id="KW-0812">Transmembrane</keyword>
<dbReference type="Gene3D" id="1.10.287.130">
    <property type="match status" value="1"/>
</dbReference>
<evidence type="ECO:0000256" key="9">
    <source>
        <dbReference type="ARBA" id="ARBA00022989"/>
    </source>
</evidence>
<dbReference type="InterPro" id="IPR050980">
    <property type="entry name" value="2C_sensor_his_kinase"/>
</dbReference>
<dbReference type="InterPro" id="IPR005467">
    <property type="entry name" value="His_kinase_dom"/>
</dbReference>
<comment type="subcellular location">
    <subcellularLocation>
        <location evidence="2">Cell inner membrane</location>
        <topology evidence="2">Multi-pass membrane protein</topology>
    </subcellularLocation>
</comment>
<proteinExistence type="predicted"/>
<protein>
    <recommendedName>
        <fullName evidence="3">histidine kinase</fullName>
        <ecNumber evidence="3">2.7.13.3</ecNumber>
    </recommendedName>
</protein>
<evidence type="ECO:0000256" key="8">
    <source>
        <dbReference type="ARBA" id="ARBA00022777"/>
    </source>
</evidence>
<organism evidence="14 15">
    <name type="scientific">Cyanobium usitatum str. Tous</name>
    <dbReference type="NCBI Taxonomy" id="2116684"/>
    <lineage>
        <taxon>Bacteria</taxon>
        <taxon>Bacillati</taxon>
        <taxon>Cyanobacteriota</taxon>
        <taxon>Cyanophyceae</taxon>
        <taxon>Synechococcales</taxon>
        <taxon>Prochlorococcaceae</taxon>
        <taxon>Cyanobium</taxon>
    </lineage>
</organism>